<name>A0A4Y8JVP0_9MICO</name>
<evidence type="ECO:0000313" key="3">
    <source>
        <dbReference type="Proteomes" id="UP000297472"/>
    </source>
</evidence>
<protein>
    <submittedName>
        <fullName evidence="2">Glycosyltransferase family 2 protein</fullName>
    </submittedName>
</protein>
<evidence type="ECO:0000259" key="1">
    <source>
        <dbReference type="Pfam" id="PF00535"/>
    </source>
</evidence>
<keyword evidence="3" id="KW-1185">Reference proteome</keyword>
<dbReference type="InterPro" id="IPR029044">
    <property type="entry name" value="Nucleotide-diphossugar_trans"/>
</dbReference>
<dbReference type="Pfam" id="PF13641">
    <property type="entry name" value="Glyco_tranf_2_3"/>
    <property type="match status" value="1"/>
</dbReference>
<keyword evidence="2" id="KW-0808">Transferase</keyword>
<dbReference type="Pfam" id="PF00535">
    <property type="entry name" value="Glycos_transf_2"/>
    <property type="match status" value="1"/>
</dbReference>
<dbReference type="RefSeq" id="WP_134424827.1">
    <property type="nucleotide sequence ID" value="NZ_SOHA01000032.1"/>
</dbReference>
<dbReference type="InterPro" id="IPR001173">
    <property type="entry name" value="Glyco_trans_2-like"/>
</dbReference>
<feature type="domain" description="Glycosyltransferase 2-like" evidence="1">
    <location>
        <begin position="11"/>
        <end position="159"/>
    </location>
</feature>
<dbReference type="Gene3D" id="3.90.550.10">
    <property type="entry name" value="Spore Coat Polysaccharide Biosynthesis Protein SpsA, Chain A"/>
    <property type="match status" value="1"/>
</dbReference>
<dbReference type="SUPFAM" id="SSF53448">
    <property type="entry name" value="Nucleotide-diphospho-sugar transferases"/>
    <property type="match status" value="1"/>
</dbReference>
<organism evidence="2 3">
    <name type="scientific">Cryobacterium cryoconiti</name>
    <dbReference type="NCBI Taxonomy" id="1259239"/>
    <lineage>
        <taxon>Bacteria</taxon>
        <taxon>Bacillati</taxon>
        <taxon>Actinomycetota</taxon>
        <taxon>Actinomycetes</taxon>
        <taxon>Micrococcales</taxon>
        <taxon>Microbacteriaceae</taxon>
        <taxon>Cryobacterium</taxon>
    </lineage>
</organism>
<comment type="caution">
    <text evidence="2">The sequence shown here is derived from an EMBL/GenBank/DDBJ whole genome shotgun (WGS) entry which is preliminary data.</text>
</comment>
<reference evidence="2 3" key="1">
    <citation type="submission" date="2019-03" db="EMBL/GenBank/DDBJ databases">
        <title>Genomics of glacier-inhabiting Cryobacterium strains.</title>
        <authorList>
            <person name="Liu Q."/>
            <person name="Xin Y.-H."/>
        </authorList>
    </citation>
    <scope>NUCLEOTIDE SEQUENCE [LARGE SCALE GENOMIC DNA]</scope>
    <source>
        <strain evidence="2 3">TMT1-51</strain>
    </source>
</reference>
<accession>A0A4Y8JVP0</accession>
<dbReference type="EMBL" id="SOHA01000032">
    <property type="protein sequence ID" value="TFD29393.1"/>
    <property type="molecule type" value="Genomic_DNA"/>
</dbReference>
<proteinExistence type="predicted"/>
<dbReference type="GO" id="GO:0016740">
    <property type="term" value="F:transferase activity"/>
    <property type="evidence" value="ECO:0007669"/>
    <property type="project" value="UniProtKB-KW"/>
</dbReference>
<dbReference type="PANTHER" id="PTHR43179">
    <property type="entry name" value="RHAMNOSYLTRANSFERASE WBBL"/>
    <property type="match status" value="1"/>
</dbReference>
<evidence type="ECO:0000313" key="2">
    <source>
        <dbReference type="EMBL" id="TFD29393.1"/>
    </source>
</evidence>
<gene>
    <name evidence="2" type="ORF">E3T49_10350</name>
</gene>
<dbReference type="CDD" id="cd04186">
    <property type="entry name" value="GT_2_like_c"/>
    <property type="match status" value="1"/>
</dbReference>
<dbReference type="AlphaFoldDB" id="A0A4Y8JVP0"/>
<dbReference type="Proteomes" id="UP000297472">
    <property type="component" value="Unassembled WGS sequence"/>
</dbReference>
<sequence>MSNPLLESTAVVTVTYNSSSHLPKFLDSVRLSEDLQLDVIVADNHSSDVNAISEIARVQGARLLALGENRGYGGAINAAIASLPPHVTSILISNPDVELGHGATSALLAELAADPLVGSVGPRVLNADGTTYPSGRQLPSLRNGVGHALFARLWPTNPWSRSYRAESEGSDVRRPVGWLSGACLLVRRTAFDELNGFDEGFFMYFEDVDLGYRMGKAGWTNVYTPAASVVHTGAHSTSTESGKMVRAHHASAYRYLEKKYSAPYLAPVRWALKLGLSVRARVLARTGRLG</sequence>
<dbReference type="PANTHER" id="PTHR43179:SF7">
    <property type="entry name" value="RHAMNOSYLTRANSFERASE WBBL"/>
    <property type="match status" value="1"/>
</dbReference>
<dbReference type="OrthoDB" id="9771846at2"/>